<reference evidence="1" key="1">
    <citation type="journal article" date="2021" name="Open Biol.">
        <title>Shared evolutionary footprints suggest mitochondrial oxidative damage underlies multiple complex I losses in fungi.</title>
        <authorList>
            <person name="Schikora-Tamarit M.A."/>
            <person name="Marcet-Houben M."/>
            <person name="Nosek J."/>
            <person name="Gabaldon T."/>
        </authorList>
    </citation>
    <scope>NUCLEOTIDE SEQUENCE</scope>
    <source>
        <strain evidence="1">CBS2887</strain>
    </source>
</reference>
<accession>A0A9P8THV3</accession>
<sequence>MAPPTPILSKDEILRAYKLDKMLKSPDNNCTLKSLTQFECSFDNGLYKCNPFKRIFQDCILSNGKRQVVEMTTSETNEDDSLIDKRRFMDVQADLKRIYEEVQNGASS</sequence>
<evidence type="ECO:0000313" key="1">
    <source>
        <dbReference type="EMBL" id="KAH3678936.1"/>
    </source>
</evidence>
<proteinExistence type="predicted"/>
<dbReference type="EMBL" id="JAEUBG010005040">
    <property type="protein sequence ID" value="KAH3678936.1"/>
    <property type="molecule type" value="Genomic_DNA"/>
</dbReference>
<dbReference type="Proteomes" id="UP000774326">
    <property type="component" value="Unassembled WGS sequence"/>
</dbReference>
<dbReference type="OrthoDB" id="3983163at2759"/>
<dbReference type="AlphaFoldDB" id="A0A9P8THV3"/>
<reference evidence="1" key="2">
    <citation type="submission" date="2021-01" db="EMBL/GenBank/DDBJ databases">
        <authorList>
            <person name="Schikora-Tamarit M.A."/>
        </authorList>
    </citation>
    <scope>NUCLEOTIDE SEQUENCE</scope>
    <source>
        <strain evidence="1">CBS2887</strain>
    </source>
</reference>
<comment type="caution">
    <text evidence="1">The sequence shown here is derived from an EMBL/GenBank/DDBJ whole genome shotgun (WGS) entry which is preliminary data.</text>
</comment>
<gene>
    <name evidence="1" type="ORF">WICPIJ_008764</name>
</gene>
<dbReference type="InterPro" id="IPR024645">
    <property type="entry name" value="Mitochondr_Som1"/>
</dbReference>
<organism evidence="1 2">
    <name type="scientific">Wickerhamomyces pijperi</name>
    <name type="common">Yeast</name>
    <name type="synonym">Pichia pijperi</name>
    <dbReference type="NCBI Taxonomy" id="599730"/>
    <lineage>
        <taxon>Eukaryota</taxon>
        <taxon>Fungi</taxon>
        <taxon>Dikarya</taxon>
        <taxon>Ascomycota</taxon>
        <taxon>Saccharomycotina</taxon>
        <taxon>Saccharomycetes</taxon>
        <taxon>Phaffomycetales</taxon>
        <taxon>Wickerhamomycetaceae</taxon>
        <taxon>Wickerhamomyces</taxon>
    </lineage>
</organism>
<keyword evidence="2" id="KW-1185">Reference proteome</keyword>
<protein>
    <submittedName>
        <fullName evidence="1">Uncharacterized protein</fullName>
    </submittedName>
</protein>
<evidence type="ECO:0000313" key="2">
    <source>
        <dbReference type="Proteomes" id="UP000774326"/>
    </source>
</evidence>
<dbReference type="GO" id="GO:0042720">
    <property type="term" value="C:mitochondrial inner membrane peptidase complex"/>
    <property type="evidence" value="ECO:0007669"/>
    <property type="project" value="InterPro"/>
</dbReference>
<name>A0A9P8THV3_WICPI</name>
<dbReference type="Pfam" id="PF11093">
    <property type="entry name" value="Mitochondr_Som1"/>
    <property type="match status" value="1"/>
</dbReference>